<dbReference type="Proteomes" id="UP001378592">
    <property type="component" value="Unassembled WGS sequence"/>
</dbReference>
<dbReference type="EMBL" id="JAZDUA010000040">
    <property type="protein sequence ID" value="KAK7871374.1"/>
    <property type="molecule type" value="Genomic_DNA"/>
</dbReference>
<name>A0AAN9WDB3_9ORTH</name>
<protein>
    <submittedName>
        <fullName evidence="1">Uncharacterized protein</fullName>
    </submittedName>
</protein>
<accession>A0AAN9WDB3</accession>
<comment type="caution">
    <text evidence="1">The sequence shown here is derived from an EMBL/GenBank/DDBJ whole genome shotgun (WGS) entry which is preliminary data.</text>
</comment>
<proteinExistence type="predicted"/>
<reference evidence="1 2" key="1">
    <citation type="submission" date="2024-03" db="EMBL/GenBank/DDBJ databases">
        <title>The genome assembly and annotation of the cricket Gryllus longicercus Weissman &amp; Gray.</title>
        <authorList>
            <person name="Szrajer S."/>
            <person name="Gray D."/>
            <person name="Ylla G."/>
        </authorList>
    </citation>
    <scope>NUCLEOTIDE SEQUENCE [LARGE SCALE GENOMIC DNA]</scope>
    <source>
        <strain evidence="1">DAG 2021-001</strain>
        <tissue evidence="1">Whole body minus gut</tissue>
    </source>
</reference>
<organism evidence="1 2">
    <name type="scientific">Gryllus longicercus</name>
    <dbReference type="NCBI Taxonomy" id="2509291"/>
    <lineage>
        <taxon>Eukaryota</taxon>
        <taxon>Metazoa</taxon>
        <taxon>Ecdysozoa</taxon>
        <taxon>Arthropoda</taxon>
        <taxon>Hexapoda</taxon>
        <taxon>Insecta</taxon>
        <taxon>Pterygota</taxon>
        <taxon>Neoptera</taxon>
        <taxon>Polyneoptera</taxon>
        <taxon>Orthoptera</taxon>
        <taxon>Ensifera</taxon>
        <taxon>Gryllidea</taxon>
        <taxon>Grylloidea</taxon>
        <taxon>Gryllidae</taxon>
        <taxon>Gryllinae</taxon>
        <taxon>Gryllus</taxon>
    </lineage>
</organism>
<gene>
    <name evidence="1" type="ORF">R5R35_006079</name>
</gene>
<dbReference type="AlphaFoldDB" id="A0AAN9WDB3"/>
<evidence type="ECO:0000313" key="1">
    <source>
        <dbReference type="EMBL" id="KAK7871374.1"/>
    </source>
</evidence>
<keyword evidence="2" id="KW-1185">Reference proteome</keyword>
<evidence type="ECO:0000313" key="2">
    <source>
        <dbReference type="Proteomes" id="UP001378592"/>
    </source>
</evidence>
<sequence>MGHSKQIQPCQLWQSWSLPSSWKESPSRKSIECKIQNLLEVKKTRKEASTFKDMWKIEGKIQILLGVKIMS</sequence>